<evidence type="ECO:0000313" key="3">
    <source>
        <dbReference type="Proteomes" id="UP001597389"/>
    </source>
</evidence>
<gene>
    <name evidence="2" type="ORF">ACFSW8_17235</name>
</gene>
<dbReference type="NCBIfam" id="NF037995">
    <property type="entry name" value="TRAP_S1"/>
    <property type="match status" value="1"/>
</dbReference>
<evidence type="ECO:0000313" key="2">
    <source>
        <dbReference type="EMBL" id="MFD2160651.1"/>
    </source>
</evidence>
<dbReference type="PANTHER" id="PTHR33376:SF2">
    <property type="entry name" value="DICARBOXYLATE-BINDING PERIPLASMIC PROTEIN"/>
    <property type="match status" value="1"/>
</dbReference>
<dbReference type="InterPro" id="IPR018389">
    <property type="entry name" value="DctP_fam"/>
</dbReference>
<proteinExistence type="predicted"/>
<accession>A0ABW4ZGM4</accession>
<dbReference type="Gene3D" id="3.40.190.170">
    <property type="entry name" value="Bacterial extracellular solute-binding protein, family 7"/>
    <property type="match status" value="1"/>
</dbReference>
<keyword evidence="3" id="KW-1185">Reference proteome</keyword>
<dbReference type="RefSeq" id="WP_377178867.1">
    <property type="nucleotide sequence ID" value="NZ_JBHUJB010000089.1"/>
</dbReference>
<dbReference type="Pfam" id="PF03480">
    <property type="entry name" value="DctP"/>
    <property type="match status" value="1"/>
</dbReference>
<dbReference type="PANTHER" id="PTHR33376">
    <property type="match status" value="1"/>
</dbReference>
<comment type="caution">
    <text evidence="2">The sequence shown here is derived from an EMBL/GenBank/DDBJ whole genome shotgun (WGS) entry which is preliminary data.</text>
</comment>
<dbReference type="InterPro" id="IPR038404">
    <property type="entry name" value="TRAP_DctP_sf"/>
</dbReference>
<dbReference type="NCBIfam" id="TIGR00787">
    <property type="entry name" value="dctP"/>
    <property type="match status" value="1"/>
</dbReference>
<dbReference type="InterPro" id="IPR004682">
    <property type="entry name" value="TRAP_DctP"/>
</dbReference>
<dbReference type="PIRSF" id="PIRSF006470">
    <property type="entry name" value="DctB"/>
    <property type="match status" value="1"/>
</dbReference>
<dbReference type="Proteomes" id="UP001597389">
    <property type="component" value="Unassembled WGS sequence"/>
</dbReference>
<dbReference type="EMBL" id="JBHUJB010000089">
    <property type="protein sequence ID" value="MFD2160651.1"/>
    <property type="molecule type" value="Genomic_DNA"/>
</dbReference>
<protein>
    <submittedName>
        <fullName evidence="2">TRAP transporter substrate-binding protein</fullName>
    </submittedName>
</protein>
<keyword evidence="1" id="KW-0732">Signal</keyword>
<dbReference type="CDD" id="cd13671">
    <property type="entry name" value="PBP2_TRAP_SBP_like_3"/>
    <property type="match status" value="1"/>
</dbReference>
<evidence type="ECO:0000256" key="1">
    <source>
        <dbReference type="ARBA" id="ARBA00022729"/>
    </source>
</evidence>
<organism evidence="2 3">
    <name type="scientific">Rubritalea tangerina</name>
    <dbReference type="NCBI Taxonomy" id="430798"/>
    <lineage>
        <taxon>Bacteria</taxon>
        <taxon>Pseudomonadati</taxon>
        <taxon>Verrucomicrobiota</taxon>
        <taxon>Verrucomicrobiia</taxon>
        <taxon>Verrucomicrobiales</taxon>
        <taxon>Rubritaleaceae</taxon>
        <taxon>Rubritalea</taxon>
    </lineage>
</organism>
<name>A0ABW4ZGM4_9BACT</name>
<sequence>MQRSNIILGILLGTLASTICFSFISRNQHADAHSGAANATLNRKIKVAHALPLTHPVHLGIEHFAERLEALSGGAIVCQIYPSGQLGSETEYIEKLQSGTLDIAKTSAAPLANFVPRMKVFSLPYLFRDRSHYWDVLDGEIGNELLAALATRQNNQASGFRGICYYDAGSRNFYTTTPVTKPSDLSGLNIRVMKDSVAIAMTEALSASPVPMPGGEIYSALQKGDINGAENNPPTFVAQRHFEVCKHFTFDHHSRIPDVLNISSSLWTKLSDQEKEWVRTAARESSRFQRTLWKKRSDAAVAEMQAAGVTIHRPDPITFQQALGNAMSPFLVGEVKSYAKKIQAQ</sequence>
<reference evidence="3" key="1">
    <citation type="journal article" date="2019" name="Int. J. Syst. Evol. Microbiol.">
        <title>The Global Catalogue of Microorganisms (GCM) 10K type strain sequencing project: providing services to taxonomists for standard genome sequencing and annotation.</title>
        <authorList>
            <consortium name="The Broad Institute Genomics Platform"/>
            <consortium name="The Broad Institute Genome Sequencing Center for Infectious Disease"/>
            <person name="Wu L."/>
            <person name="Ma J."/>
        </authorList>
    </citation>
    <scope>NUCLEOTIDE SEQUENCE [LARGE SCALE GENOMIC DNA]</scope>
    <source>
        <strain evidence="3">CCUG 57942</strain>
    </source>
</reference>